<keyword evidence="1" id="KW-0472">Membrane</keyword>
<dbReference type="KEGG" id="nph:NP_1694A"/>
<keyword evidence="1" id="KW-0812">Transmembrane</keyword>
<dbReference type="AlphaFoldDB" id="A0A1U7EV92"/>
<keyword evidence="4" id="KW-1185">Reference proteome</keyword>
<name>A0A1U7EV92_NATPD</name>
<dbReference type="EMBL" id="CR936257">
    <property type="protein sequence ID" value="CAI48938.1"/>
    <property type="molecule type" value="Genomic_DNA"/>
</dbReference>
<feature type="domain" description="DUF7577" evidence="2">
    <location>
        <begin position="64"/>
        <end position="86"/>
    </location>
</feature>
<dbReference type="InterPro" id="IPR055999">
    <property type="entry name" value="DUF7577"/>
</dbReference>
<accession>A0A1U7EV92</accession>
<gene>
    <name evidence="3" type="ordered locus">NP_1694A</name>
</gene>
<dbReference type="RefSeq" id="WP_011322571.1">
    <property type="nucleotide sequence ID" value="NC_007426.1"/>
</dbReference>
<dbReference type="HOGENOM" id="CLU_2433953_0_0_2"/>
<evidence type="ECO:0000256" key="1">
    <source>
        <dbReference type="SAM" id="Phobius"/>
    </source>
</evidence>
<evidence type="ECO:0000313" key="4">
    <source>
        <dbReference type="Proteomes" id="UP000002698"/>
    </source>
</evidence>
<dbReference type="GeneID" id="3701226"/>
<evidence type="ECO:0000313" key="3">
    <source>
        <dbReference type="EMBL" id="CAI48938.1"/>
    </source>
</evidence>
<evidence type="ECO:0000259" key="2">
    <source>
        <dbReference type="Pfam" id="PF24463"/>
    </source>
</evidence>
<keyword evidence="1" id="KW-1133">Transmembrane helix</keyword>
<feature type="transmembrane region" description="Helical" evidence="1">
    <location>
        <begin position="6"/>
        <end position="25"/>
    </location>
</feature>
<dbReference type="EnsemblBacteria" id="CAI48938">
    <property type="protein sequence ID" value="CAI48938"/>
    <property type="gene ID" value="NP_1694A"/>
</dbReference>
<organism evidence="3 4">
    <name type="scientific">Natronomonas pharaonis (strain ATCC 35678 / DSM 2160 / CIP 103997 / JCM 8858 / NBRC 14720 / NCIMB 2260 / Gabara)</name>
    <name type="common">Halobacterium pharaonis</name>
    <dbReference type="NCBI Taxonomy" id="348780"/>
    <lineage>
        <taxon>Archaea</taxon>
        <taxon>Methanobacteriati</taxon>
        <taxon>Methanobacteriota</taxon>
        <taxon>Stenosarchaea group</taxon>
        <taxon>Halobacteria</taxon>
        <taxon>Halobacteriales</taxon>
        <taxon>Natronomonadaceae</taxon>
        <taxon>Natronomonas</taxon>
    </lineage>
</organism>
<protein>
    <submittedName>
        <fullName evidence="3">Small CPxCG-related zinc finger protein</fullName>
    </submittedName>
</protein>
<dbReference type="Proteomes" id="UP000002698">
    <property type="component" value="Chromosome"/>
</dbReference>
<proteinExistence type="predicted"/>
<dbReference type="Pfam" id="PF24463">
    <property type="entry name" value="DUF7577"/>
    <property type="match status" value="1"/>
</dbReference>
<reference evidence="3 4" key="1">
    <citation type="journal article" date="2005" name="Genome Res.">
        <title>Living with two extremes: conclusions from the genome sequence of Natronomonas pharaonis.</title>
        <authorList>
            <person name="Falb M."/>
            <person name="Pfeiffer F."/>
            <person name="Palm P."/>
            <person name="Rodewald K."/>
            <person name="Hickmann V."/>
            <person name="Tittor J."/>
            <person name="Oesterhelt D."/>
        </authorList>
    </citation>
    <scope>NUCLEOTIDE SEQUENCE [LARGE SCALE GENOMIC DNA]</scope>
    <source>
        <strain evidence="4">ATCC 35678 / DSM 2160 / CIP 103997 / JCM 8858 / NBRC 14720 / NCIMB 2260 / Gabara</strain>
    </source>
</reference>
<sequence length="90" mass="9631">MSLLVNVVAIALAVAAVAYVVAPLFRSESSLDRSRTTGGLYAPFLTASPDADDEQATALVDGCCPHCGATIDGDYTFCRRCARRLPRRRP</sequence>